<dbReference type="PANTHER" id="PTHR25465">
    <property type="entry name" value="B-BOX DOMAIN CONTAINING"/>
    <property type="match status" value="1"/>
</dbReference>
<dbReference type="Gene3D" id="3.30.40.10">
    <property type="entry name" value="Zinc/RING finger domain, C3HC4 (zinc finger)"/>
    <property type="match status" value="1"/>
</dbReference>
<dbReference type="Pfam" id="PF15227">
    <property type="entry name" value="zf-C3HC4_4"/>
    <property type="match status" value="1"/>
</dbReference>
<feature type="domain" description="B box-type" evidence="7">
    <location>
        <begin position="149"/>
        <end position="189"/>
    </location>
</feature>
<evidence type="ECO:0000256" key="4">
    <source>
        <dbReference type="PROSITE-ProRule" id="PRU00024"/>
    </source>
</evidence>
<dbReference type="Proteomes" id="UP000830375">
    <property type="component" value="Unassembled WGS sequence"/>
</dbReference>
<dbReference type="Pfam" id="PF25600">
    <property type="entry name" value="TRIM_CC"/>
    <property type="match status" value="1"/>
</dbReference>
<dbReference type="InterPro" id="IPR013320">
    <property type="entry name" value="ConA-like_dom_sf"/>
</dbReference>
<evidence type="ECO:0000256" key="2">
    <source>
        <dbReference type="ARBA" id="ARBA00022771"/>
    </source>
</evidence>
<accession>A0ABQ8L3K6</accession>
<dbReference type="InterPro" id="IPR017907">
    <property type="entry name" value="Znf_RING_CS"/>
</dbReference>
<protein>
    <submittedName>
        <fullName evidence="9">Tripartite motif-containing protein 16</fullName>
    </submittedName>
</protein>
<evidence type="ECO:0000256" key="1">
    <source>
        <dbReference type="ARBA" id="ARBA00022723"/>
    </source>
</evidence>
<evidence type="ECO:0000313" key="10">
    <source>
        <dbReference type="Proteomes" id="UP000830375"/>
    </source>
</evidence>
<dbReference type="CDD" id="cd19769">
    <property type="entry name" value="Bbox2_TRIM16-like"/>
    <property type="match status" value="1"/>
</dbReference>
<dbReference type="SMART" id="SM00336">
    <property type="entry name" value="BBOX"/>
    <property type="match status" value="1"/>
</dbReference>
<dbReference type="InterPro" id="IPR001841">
    <property type="entry name" value="Znf_RING"/>
</dbReference>
<reference evidence="9 10" key="1">
    <citation type="submission" date="2022-01" db="EMBL/GenBank/DDBJ databases">
        <title>A high-quality chromosome-level genome assembly of rohu carp, Labeo rohita.</title>
        <authorList>
            <person name="Arick M.A. II"/>
            <person name="Hsu C.-Y."/>
            <person name="Magbanua Z."/>
            <person name="Pechanova O."/>
            <person name="Grover C."/>
            <person name="Miller E."/>
            <person name="Thrash A."/>
            <person name="Ezzel L."/>
            <person name="Alam S."/>
            <person name="Benzie J."/>
            <person name="Hamilton M."/>
            <person name="Karsi A."/>
            <person name="Lawrence M.L."/>
            <person name="Peterson D.G."/>
        </authorList>
    </citation>
    <scope>NUCLEOTIDE SEQUENCE [LARGE SCALE GENOMIC DNA]</scope>
    <source>
        <strain evidence="10">BAU-BD-2019</strain>
        <tissue evidence="9">Blood</tissue>
    </source>
</reference>
<evidence type="ECO:0000256" key="5">
    <source>
        <dbReference type="SAM" id="Coils"/>
    </source>
</evidence>
<evidence type="ECO:0000313" key="9">
    <source>
        <dbReference type="EMBL" id="KAI2645321.1"/>
    </source>
</evidence>
<gene>
    <name evidence="9" type="ORF">H4Q32_027995</name>
</gene>
<evidence type="ECO:0000259" key="8">
    <source>
        <dbReference type="PROSITE" id="PS50188"/>
    </source>
</evidence>
<proteinExistence type="predicted"/>
<dbReference type="Gene3D" id="4.10.830.40">
    <property type="match status" value="1"/>
</dbReference>
<dbReference type="PROSITE" id="PS50089">
    <property type="entry name" value="ZF_RING_2"/>
    <property type="match status" value="1"/>
</dbReference>
<evidence type="ECO:0000259" key="6">
    <source>
        <dbReference type="PROSITE" id="PS50089"/>
    </source>
</evidence>
<dbReference type="InterPro" id="IPR000315">
    <property type="entry name" value="Znf_B-box"/>
</dbReference>
<keyword evidence="10" id="KW-1185">Reference proteome</keyword>
<feature type="domain" description="RING-type" evidence="6">
    <location>
        <begin position="15"/>
        <end position="58"/>
    </location>
</feature>
<feature type="domain" description="B30.2/SPRY" evidence="8">
    <location>
        <begin position="364"/>
        <end position="505"/>
    </location>
</feature>
<keyword evidence="1" id="KW-0479">Metal-binding</keyword>
<dbReference type="InterPro" id="IPR006574">
    <property type="entry name" value="PRY"/>
</dbReference>
<evidence type="ECO:0000256" key="3">
    <source>
        <dbReference type="ARBA" id="ARBA00022833"/>
    </source>
</evidence>
<dbReference type="InterPro" id="IPR043136">
    <property type="entry name" value="B30.2/SPRY_sf"/>
</dbReference>
<sequence>MAEASISVAQDQFSCPVCLDLLKDPVTIPCGHSYCMDCITGCWNQDDQRGVYSCPQCRQTFTPKPALCKNVVFAEMMEKLKKTKFHSAVPAHCYAGPGDVECDICTGKKCKAVKSCLVCLNSYCQNHLEQHEDFFKGKKHNLMDATGRLKEMICCKHDKQLDIYCRIDQQCICYLCGMDEHKNHATVTAAEERMEKQKQLGKAKIEFKKRIQQKEKEVQELRETVESHKRSALAAVKDSEKVFTELICSIERCRSEVTQLIRDQEKAAVSRAERLLKRLEQEINDLKKRDAELEQLSHRDDHILFLQSFQSFSVPPKFTDVPITSSSPLSFDDVAKSVSLLREKLEDFCKQEIERISGKVSYIQTIPTPDPKTRDEFLQYSCQFTLDPNTVNKRLRLSEGNKTAADTGTIQQYPNHPDRFDHTLQVLCKESVCGRCYWELEWSGHGVAISVSYKNIGRKEKGAGTLSFYNISDTMTLIHRVQTTFTQPLFPGFLLSFGSTVKLLL</sequence>
<comment type="caution">
    <text evidence="9">The sequence shown here is derived from an EMBL/GenBank/DDBJ whole genome shotgun (WGS) entry which is preliminary data.</text>
</comment>
<dbReference type="Pfam" id="PF13765">
    <property type="entry name" value="PRY"/>
    <property type="match status" value="1"/>
</dbReference>
<dbReference type="SUPFAM" id="SSF49899">
    <property type="entry name" value="Concanavalin A-like lectins/glucanases"/>
    <property type="match status" value="1"/>
</dbReference>
<dbReference type="InterPro" id="IPR013083">
    <property type="entry name" value="Znf_RING/FYVE/PHD"/>
</dbReference>
<name>A0ABQ8L3K6_LABRO</name>
<feature type="coiled-coil region" evidence="5">
    <location>
        <begin position="262"/>
        <end position="299"/>
    </location>
</feature>
<dbReference type="PROSITE" id="PS00518">
    <property type="entry name" value="ZF_RING_1"/>
    <property type="match status" value="1"/>
</dbReference>
<evidence type="ECO:0000259" key="7">
    <source>
        <dbReference type="PROSITE" id="PS50119"/>
    </source>
</evidence>
<keyword evidence="3" id="KW-0862">Zinc</keyword>
<keyword evidence="5" id="KW-0175">Coiled coil</keyword>
<dbReference type="InterPro" id="IPR001870">
    <property type="entry name" value="B30.2/SPRY"/>
</dbReference>
<dbReference type="SUPFAM" id="SSF57845">
    <property type="entry name" value="B-box zinc-binding domain"/>
    <property type="match status" value="1"/>
</dbReference>
<feature type="coiled-coil region" evidence="5">
    <location>
        <begin position="204"/>
        <end position="231"/>
    </location>
</feature>
<dbReference type="Gene3D" id="3.30.160.60">
    <property type="entry name" value="Classic Zinc Finger"/>
    <property type="match status" value="1"/>
</dbReference>
<dbReference type="PROSITE" id="PS50119">
    <property type="entry name" value="ZF_BBOX"/>
    <property type="match status" value="1"/>
</dbReference>
<dbReference type="InterPro" id="IPR051051">
    <property type="entry name" value="E3_ubiq-ligase_TRIM/RNF"/>
</dbReference>
<dbReference type="EMBL" id="JACTAM010002278">
    <property type="protein sequence ID" value="KAI2645321.1"/>
    <property type="molecule type" value="Genomic_DNA"/>
</dbReference>
<organism evidence="9 10">
    <name type="scientific">Labeo rohita</name>
    <name type="common">Indian major carp</name>
    <name type="synonym">Cyprinus rohita</name>
    <dbReference type="NCBI Taxonomy" id="84645"/>
    <lineage>
        <taxon>Eukaryota</taxon>
        <taxon>Metazoa</taxon>
        <taxon>Chordata</taxon>
        <taxon>Craniata</taxon>
        <taxon>Vertebrata</taxon>
        <taxon>Euteleostomi</taxon>
        <taxon>Actinopterygii</taxon>
        <taxon>Neopterygii</taxon>
        <taxon>Teleostei</taxon>
        <taxon>Ostariophysi</taxon>
        <taxon>Cypriniformes</taxon>
        <taxon>Cyprinidae</taxon>
        <taxon>Labeoninae</taxon>
        <taxon>Labeonini</taxon>
        <taxon>Labeo</taxon>
    </lineage>
</organism>
<dbReference type="PROSITE" id="PS50188">
    <property type="entry name" value="B302_SPRY"/>
    <property type="match status" value="1"/>
</dbReference>
<dbReference type="SUPFAM" id="SSF57850">
    <property type="entry name" value="RING/U-box"/>
    <property type="match status" value="1"/>
</dbReference>
<dbReference type="SMART" id="SM00184">
    <property type="entry name" value="RING"/>
    <property type="match status" value="1"/>
</dbReference>
<dbReference type="InterPro" id="IPR058030">
    <property type="entry name" value="TRIM8/14/16/25/29/45/65_CC"/>
</dbReference>
<keyword evidence="2 4" id="KW-0863">Zinc-finger</keyword>
<dbReference type="Pfam" id="PF00643">
    <property type="entry name" value="zf-B_box"/>
    <property type="match status" value="1"/>
</dbReference>
<dbReference type="PANTHER" id="PTHR25465:SF5">
    <property type="entry name" value="E3 UBIQUITIN_ISG15 LIGASE TRIM25-RELATED"/>
    <property type="match status" value="1"/>
</dbReference>
<dbReference type="SMART" id="SM00589">
    <property type="entry name" value="PRY"/>
    <property type="match status" value="1"/>
</dbReference>
<dbReference type="Gene3D" id="2.60.120.920">
    <property type="match status" value="2"/>
</dbReference>